<feature type="compositionally biased region" description="Polar residues" evidence="9">
    <location>
        <begin position="1472"/>
        <end position="1501"/>
    </location>
</feature>
<evidence type="ECO:0000256" key="1">
    <source>
        <dbReference type="ARBA" id="ARBA00004123"/>
    </source>
</evidence>
<feature type="compositionally biased region" description="Polar residues" evidence="9">
    <location>
        <begin position="1440"/>
        <end position="1454"/>
    </location>
</feature>
<reference evidence="13" key="1">
    <citation type="submission" date="2025-08" db="UniProtKB">
        <authorList>
            <consortium name="RefSeq"/>
        </authorList>
    </citation>
    <scope>IDENTIFICATION</scope>
</reference>
<dbReference type="InterPro" id="IPR038718">
    <property type="entry name" value="SNF2-like_sf"/>
</dbReference>
<dbReference type="PaxDb" id="121845-A0A1S4EMU2"/>
<proteinExistence type="inferred from homology"/>
<keyword evidence="5" id="KW-0347">Helicase</keyword>
<dbReference type="Gene3D" id="3.40.50.300">
    <property type="entry name" value="P-loop containing nucleotide triphosphate hydrolases"/>
    <property type="match status" value="1"/>
</dbReference>
<protein>
    <submittedName>
        <fullName evidence="13">Transcriptional regulator ATRX-like</fullName>
    </submittedName>
</protein>
<feature type="region of interest" description="Disordered" evidence="9">
    <location>
        <begin position="322"/>
        <end position="390"/>
    </location>
</feature>
<keyword evidence="4" id="KW-0378">Hydrolase</keyword>
<dbReference type="CDD" id="cd18793">
    <property type="entry name" value="SF2_C_SNF"/>
    <property type="match status" value="1"/>
</dbReference>
<evidence type="ECO:0000256" key="9">
    <source>
        <dbReference type="SAM" id="MobiDB-lite"/>
    </source>
</evidence>
<gene>
    <name evidence="13" type="primary">LOC103518975</name>
</gene>
<feature type="compositionally biased region" description="Low complexity" evidence="9">
    <location>
        <begin position="500"/>
        <end position="513"/>
    </location>
</feature>
<feature type="region of interest" description="Disordered" evidence="9">
    <location>
        <begin position="1241"/>
        <end position="1270"/>
    </location>
</feature>
<dbReference type="GO" id="GO:0005524">
    <property type="term" value="F:ATP binding"/>
    <property type="evidence" value="ECO:0007669"/>
    <property type="project" value="UniProtKB-KW"/>
</dbReference>
<keyword evidence="3" id="KW-0547">Nucleotide-binding</keyword>
<dbReference type="InterPro" id="IPR001650">
    <property type="entry name" value="Helicase_C-like"/>
</dbReference>
<organism evidence="12 13">
    <name type="scientific">Diaphorina citri</name>
    <name type="common">Asian citrus psyllid</name>
    <dbReference type="NCBI Taxonomy" id="121845"/>
    <lineage>
        <taxon>Eukaryota</taxon>
        <taxon>Metazoa</taxon>
        <taxon>Ecdysozoa</taxon>
        <taxon>Arthropoda</taxon>
        <taxon>Hexapoda</taxon>
        <taxon>Insecta</taxon>
        <taxon>Pterygota</taxon>
        <taxon>Neoptera</taxon>
        <taxon>Paraneoptera</taxon>
        <taxon>Hemiptera</taxon>
        <taxon>Sternorrhyncha</taxon>
        <taxon>Psylloidea</taxon>
        <taxon>Psyllidae</taxon>
        <taxon>Diaphorininae</taxon>
        <taxon>Diaphorina</taxon>
    </lineage>
</organism>
<evidence type="ECO:0000256" key="3">
    <source>
        <dbReference type="ARBA" id="ARBA00022741"/>
    </source>
</evidence>
<dbReference type="Pfam" id="PF00176">
    <property type="entry name" value="SNF2-rel_dom"/>
    <property type="match status" value="1"/>
</dbReference>
<sequence length="1576" mass="179689">MSPYWYYNNENQKLIILVTSNYFKYCEKKEPSKNSTEIQSQNCKTNNIEKNIYPQKKTSSRENDSGPSQSSHAIKREPLDIMDDHHQENKSQGSSICTGERSVKEESEDAYDVIPSDKVEVVMKEENNSEVESGENDYNMNYEATTSGTNGEARESNESSTPLPRNKKTSDRCGDIKNKKTGKRKKCELGIMPATGEEVLQQINSKKLKVSSRRPGPKSKTKGNTDLATPSNDLSQEINNLINLKSLDKPKTSGKGNKCKNKKRKKVSLLDYYDENENLSSISQDSRSNLEKERQNQVINCIRGANRRDIDEITRNAILQSDIDDHEDYAPPIKQKRSETSPKHENPTSKSQYKEIPSWKKNPLLTANINPPTSKTSSVKVKSKAKTNVSRDDDDVRSVCTSIQERIRDPTVRENLKKLFDARKTIVPAISQVEKEIEEICISSSDEEEENEHLLSDDDDLNSVLNEVNQEELNSKFKTTAKLRKKRVSSLQRRAGKILSNSQSNQDNSSQESVTFEDRYKDTPRRVLDIDEETGEMVTVCPFYSKILKEHQKRGLQFMWDICFGSRKKILSEKGSGCILAHDMGLGKSLQVIVLLHTLKCMENMPPFKILIVSPKSLVQNWEDEITKWTKGLQVRLNVYTWTTDKAVEDIHEWNGNGGVYIIGYQMFVAMCKKTQPVDMRTFFLCPGPDVIICDEAHLLKNNKTETHKWLTQIQTRRRIALTGTPIQNNLQELYNIVSFVQPDFMRKDKFHDQFIHPISLSQNVDASRYERSKATERITVLHKELEKVMDREQGSTQEVGLPPKLNYDIFLNLTDIQKKLYKFFCNKMKDCFVSPMIFPSVRLAENISIHPKTLESSKRVEELCKGKDWNEELKKGNDWHADLKGDWWKNVLNEKETNELNALETGVKIKVAFHILNYAASRNEKVLIFCQSLQVLDLIQTYLEQDDYVKNVNYFRLDFQVPISQRTKYIDVFNDENNTDAKVFLMTHKVGGLGLNFTGANRVIIIDMPWNPSYHEQSSNRTHRLGQKKTSFIYRLITKGTLEEKVYKTTVSKQSLSMRVVDRKKIKSMLREKGTFQFHFEESKRVKDLPHAKDDLLNSFLLDSDINGIIHSYAQQGELFELSEEFLNEAQAYEEYLMESRSLEVPGETKRRRRRKLKTSPVENEETLPDNMMSRKHIETYNHAELLKKMHEPSQGKLMPPPPLVPIRRKPKITNDPVGNQTPVNIPINKSLTDIIPSTTHVKPNSLPPNETSTTITLDSQTSSSTQSRYSSLQEFITSKKQAMKTQKVKEKSNDISEIVQKLNNNGELQIIKRTQPLAGNSTEDQATKEVESLEQPVTPQTRLFINPNIFKHSQAKGTPSTPTDQIQQGEQQKPPSSEQKQQAPSSQQKLYLNKPLRAKEGAGKKGRPSKIDLVQRQNITLNSPSGSEGCSYPIHNIPASSKPTNVQPTPGLTHSNTTTPTQQTHSTETYPTQQSTSGNPALSNRTNVQNRTLQSNAELNVSGMPRQRSRGNGTTTYNAKLHIDVNGHIEITSDNIDDLLDRLPSNFNPSECLYASLQRMKLGTTLSHNNRGLS</sequence>
<dbReference type="InterPro" id="IPR000330">
    <property type="entry name" value="SNF2_N"/>
</dbReference>
<dbReference type="STRING" id="121845.A0A1S4EMU2"/>
<dbReference type="PANTHER" id="PTHR45797:SF1">
    <property type="entry name" value="HELICASE ARIP4"/>
    <property type="match status" value="1"/>
</dbReference>
<dbReference type="GO" id="GO:0016887">
    <property type="term" value="F:ATP hydrolysis activity"/>
    <property type="evidence" value="ECO:0007669"/>
    <property type="project" value="InterPro"/>
</dbReference>
<dbReference type="PANTHER" id="PTHR45797">
    <property type="entry name" value="RAD54-LIKE"/>
    <property type="match status" value="1"/>
</dbReference>
<feature type="domain" description="Helicase ATP-binding" evidence="10">
    <location>
        <begin position="569"/>
        <end position="744"/>
    </location>
</feature>
<evidence type="ECO:0000313" key="12">
    <source>
        <dbReference type="Proteomes" id="UP000079169"/>
    </source>
</evidence>
<dbReference type="InterPro" id="IPR027417">
    <property type="entry name" value="P-loop_NTPase"/>
</dbReference>
<feature type="compositionally biased region" description="Polar residues" evidence="9">
    <location>
        <begin position="1357"/>
        <end position="1371"/>
    </location>
</feature>
<evidence type="ECO:0000259" key="10">
    <source>
        <dbReference type="PROSITE" id="PS51192"/>
    </source>
</evidence>
<comment type="similarity">
    <text evidence="2">Belongs to the SNF2/RAD54 helicase family.</text>
</comment>
<feature type="compositionally biased region" description="Low complexity" evidence="9">
    <location>
        <begin position="1372"/>
        <end position="1391"/>
    </location>
</feature>
<dbReference type="PROSITE" id="PS51194">
    <property type="entry name" value="HELICASE_CTER"/>
    <property type="match status" value="1"/>
</dbReference>
<feature type="region of interest" description="Disordered" evidence="9">
    <location>
        <begin position="1145"/>
        <end position="1171"/>
    </location>
</feature>
<feature type="region of interest" description="Disordered" evidence="9">
    <location>
        <begin position="30"/>
        <end position="111"/>
    </location>
</feature>
<dbReference type="PROSITE" id="PS51192">
    <property type="entry name" value="HELICASE_ATP_BIND_1"/>
    <property type="match status" value="1"/>
</dbReference>
<feature type="compositionally biased region" description="Low complexity" evidence="9">
    <location>
        <begin position="1455"/>
        <end position="1471"/>
    </location>
</feature>
<dbReference type="Pfam" id="PF00271">
    <property type="entry name" value="Helicase_C"/>
    <property type="match status" value="1"/>
</dbReference>
<feature type="compositionally biased region" description="Basic and acidic residues" evidence="9">
    <location>
        <begin position="168"/>
        <end position="178"/>
    </location>
</feature>
<name>A0A1S4EMU2_DIACI</name>
<keyword evidence="12" id="KW-1185">Reference proteome</keyword>
<evidence type="ECO:0000256" key="7">
    <source>
        <dbReference type="ARBA" id="ARBA00023125"/>
    </source>
</evidence>
<feature type="compositionally biased region" description="Polar residues" evidence="9">
    <location>
        <begin position="138"/>
        <end position="150"/>
    </location>
</feature>
<feature type="region of interest" description="Disordered" evidence="9">
    <location>
        <begin position="125"/>
        <end position="189"/>
    </location>
</feature>
<feature type="compositionally biased region" description="Polar residues" evidence="9">
    <location>
        <begin position="33"/>
        <end position="49"/>
    </location>
</feature>
<keyword evidence="8" id="KW-0539">Nucleus</keyword>
<evidence type="ECO:0000256" key="6">
    <source>
        <dbReference type="ARBA" id="ARBA00022840"/>
    </source>
</evidence>
<feature type="compositionally biased region" description="Polar residues" evidence="9">
    <location>
        <begin position="1417"/>
        <end position="1430"/>
    </location>
</feature>
<dbReference type="KEGG" id="dci:103518975"/>
<dbReference type="GO" id="GO:0005634">
    <property type="term" value="C:nucleus"/>
    <property type="evidence" value="ECO:0007669"/>
    <property type="project" value="UniProtKB-SubCell"/>
</dbReference>
<feature type="compositionally biased region" description="Basic residues" evidence="9">
    <location>
        <begin position="206"/>
        <end position="221"/>
    </location>
</feature>
<evidence type="ECO:0000256" key="5">
    <source>
        <dbReference type="ARBA" id="ARBA00022806"/>
    </source>
</evidence>
<dbReference type="InterPro" id="IPR014001">
    <property type="entry name" value="Helicase_ATP-bd"/>
</dbReference>
<dbReference type="GeneID" id="103518975"/>
<evidence type="ECO:0000256" key="2">
    <source>
        <dbReference type="ARBA" id="ARBA00007025"/>
    </source>
</evidence>
<comment type="subcellular location">
    <subcellularLocation>
        <location evidence="1">Nucleus</location>
    </subcellularLocation>
</comment>
<dbReference type="InterPro" id="IPR049730">
    <property type="entry name" value="SNF2/RAD54-like_C"/>
</dbReference>
<accession>A0A1S4EMU2</accession>
<keyword evidence="6" id="KW-0067">ATP-binding</keyword>
<feature type="domain" description="Helicase C-terminal" evidence="11">
    <location>
        <begin position="911"/>
        <end position="1075"/>
    </location>
</feature>
<dbReference type="RefSeq" id="XP_017303496.1">
    <property type="nucleotide sequence ID" value="XM_017448007.2"/>
</dbReference>
<dbReference type="GO" id="GO:0004386">
    <property type="term" value="F:helicase activity"/>
    <property type="evidence" value="ECO:0007669"/>
    <property type="project" value="UniProtKB-KW"/>
</dbReference>
<feature type="compositionally biased region" description="Polar residues" evidence="9">
    <location>
        <begin position="222"/>
        <end position="233"/>
    </location>
</feature>
<feature type="compositionally biased region" description="Basic and acidic residues" evidence="9">
    <location>
        <begin position="336"/>
        <end position="347"/>
    </location>
</feature>
<dbReference type="GO" id="GO:0003677">
    <property type="term" value="F:DNA binding"/>
    <property type="evidence" value="ECO:0007669"/>
    <property type="project" value="UniProtKB-KW"/>
</dbReference>
<evidence type="ECO:0000256" key="4">
    <source>
        <dbReference type="ARBA" id="ARBA00022801"/>
    </source>
</evidence>
<dbReference type="InterPro" id="IPR044574">
    <property type="entry name" value="ARIP4-like"/>
</dbReference>
<feature type="region of interest" description="Disordered" evidence="9">
    <location>
        <begin position="204"/>
        <end position="233"/>
    </location>
</feature>
<dbReference type="SMART" id="SM00487">
    <property type="entry name" value="DEXDc"/>
    <property type="match status" value="1"/>
</dbReference>
<feature type="compositionally biased region" description="Basic and acidic residues" evidence="9">
    <location>
        <begin position="74"/>
        <end position="89"/>
    </location>
</feature>
<feature type="compositionally biased region" description="Low complexity" evidence="9">
    <location>
        <begin position="1253"/>
        <end position="1270"/>
    </location>
</feature>
<evidence type="ECO:0000313" key="13">
    <source>
        <dbReference type="RefSeq" id="XP_017303496.1"/>
    </source>
</evidence>
<evidence type="ECO:0000256" key="8">
    <source>
        <dbReference type="ARBA" id="ARBA00023242"/>
    </source>
</evidence>
<feature type="compositionally biased region" description="Polar residues" evidence="9">
    <location>
        <begin position="1241"/>
        <end position="1252"/>
    </location>
</feature>
<dbReference type="SUPFAM" id="SSF52540">
    <property type="entry name" value="P-loop containing nucleoside triphosphate hydrolases"/>
    <property type="match status" value="2"/>
</dbReference>
<dbReference type="Proteomes" id="UP000079169">
    <property type="component" value="Unplaced"/>
</dbReference>
<dbReference type="SMART" id="SM00490">
    <property type="entry name" value="HELICc"/>
    <property type="match status" value="1"/>
</dbReference>
<dbReference type="Gene3D" id="3.40.50.10810">
    <property type="entry name" value="Tandem AAA-ATPase domain"/>
    <property type="match status" value="1"/>
</dbReference>
<feature type="region of interest" description="Disordered" evidence="9">
    <location>
        <begin position="1315"/>
        <end position="1517"/>
    </location>
</feature>
<keyword evidence="7" id="KW-0238">DNA-binding</keyword>
<evidence type="ECO:0000259" key="11">
    <source>
        <dbReference type="PROSITE" id="PS51194"/>
    </source>
</evidence>
<feature type="region of interest" description="Disordered" evidence="9">
    <location>
        <begin position="496"/>
        <end position="518"/>
    </location>
</feature>